<evidence type="ECO:0000313" key="3">
    <source>
        <dbReference type="EMBL" id="RZF65152.1"/>
    </source>
</evidence>
<dbReference type="InterPro" id="IPR011086">
    <property type="entry name" value="DUF1521"/>
</dbReference>
<dbReference type="Pfam" id="PF07481">
    <property type="entry name" value="DUF1521"/>
    <property type="match status" value="1"/>
</dbReference>
<evidence type="ECO:0000259" key="2">
    <source>
        <dbReference type="Pfam" id="PF07481"/>
    </source>
</evidence>
<feature type="compositionally biased region" description="Pro residues" evidence="1">
    <location>
        <begin position="35"/>
        <end position="44"/>
    </location>
</feature>
<name>A0A4Q6Y4B0_9SPHN</name>
<gene>
    <name evidence="3" type="ORF">EWE75_07215</name>
</gene>
<evidence type="ECO:0000256" key="1">
    <source>
        <dbReference type="SAM" id="MobiDB-lite"/>
    </source>
</evidence>
<feature type="region of interest" description="Disordered" evidence="1">
    <location>
        <begin position="1"/>
        <end position="101"/>
    </location>
</feature>
<sequence>MACVRLPTRSRRRSRTATQPPSARYTAQWRVSPARSPPTWPPSPTAARWTGSIVRSRTSRRRKMLTISRRSAPRSNARRRRSPTLANPPARAPEAAGQAKGDGMMTDLLFNTGLTLQATLAPETAPNRAVEGQAIQLSPGVLGTFVNPLVANAFAFAALPMLLALRGGTMQQPEQASAEPEFEPTPGAEWTATMEGQGKADIDLGDGYSLQLDENNSQMVINDANTGESTKIWGDPHVEVNGEHKFDFWGTTTFTLGNGTKITINTEQYAANPSMYVANAVTITKGDQALQINGLSQNKTGDLSVSLSHNGYALDAATRDGYVLNESAGGWTSEISGALATQDDLDMTRPGGLYGPDSTMPSVGEITDALSGFLLFGVASLMIDGAAERVAHVGARGAIA</sequence>
<evidence type="ECO:0000313" key="4">
    <source>
        <dbReference type="Proteomes" id="UP000292085"/>
    </source>
</evidence>
<accession>A0A4Q6Y4B0</accession>
<comment type="caution">
    <text evidence="3">The sequence shown here is derived from an EMBL/GenBank/DDBJ whole genome shotgun (WGS) entry which is preliminary data.</text>
</comment>
<dbReference type="Proteomes" id="UP000292085">
    <property type="component" value="Unassembled WGS sequence"/>
</dbReference>
<feature type="domain" description="DUF1521" evidence="2">
    <location>
        <begin position="190"/>
        <end position="355"/>
    </location>
</feature>
<dbReference type="OrthoDB" id="7545400at2"/>
<dbReference type="EMBL" id="SGIS01000008">
    <property type="protein sequence ID" value="RZF65152.1"/>
    <property type="molecule type" value="Genomic_DNA"/>
</dbReference>
<keyword evidence="4" id="KW-1185">Reference proteome</keyword>
<proteinExistence type="predicted"/>
<reference evidence="3 4" key="1">
    <citation type="submission" date="2019-02" db="EMBL/GenBank/DDBJ databases">
        <authorList>
            <person name="Li Y."/>
        </authorList>
    </citation>
    <scope>NUCLEOTIDE SEQUENCE [LARGE SCALE GENOMIC DNA]</scope>
    <source>
        <strain evidence="3 4">3-7</strain>
    </source>
</reference>
<dbReference type="AlphaFoldDB" id="A0A4Q6Y4B0"/>
<organism evidence="3 4">
    <name type="scientific">Sphingomonas populi</name>
    <dbReference type="NCBI Taxonomy" id="2484750"/>
    <lineage>
        <taxon>Bacteria</taxon>
        <taxon>Pseudomonadati</taxon>
        <taxon>Pseudomonadota</taxon>
        <taxon>Alphaproteobacteria</taxon>
        <taxon>Sphingomonadales</taxon>
        <taxon>Sphingomonadaceae</taxon>
        <taxon>Sphingomonas</taxon>
    </lineage>
</organism>
<protein>
    <submittedName>
        <fullName evidence="3">DUF1521 domain-containing protein</fullName>
    </submittedName>
</protein>